<comment type="similarity">
    <text evidence="5">Belongs to the UPF0314 family.</text>
</comment>
<evidence type="ECO:0000313" key="6">
    <source>
        <dbReference type="EMBL" id="TXC73503.1"/>
    </source>
</evidence>
<evidence type="ECO:0000256" key="5">
    <source>
        <dbReference type="HAMAP-Rule" id="MF_01514"/>
    </source>
</evidence>
<sequence length="197" mass="21853">MSDRRGSGGPAWAYAAGIVATIIAAAVILLAMGRNPICTCGTIELWHGSVQSAGNSQHLSDWYSFSHVTHGFIFYGLGWWLLRTRRFGQRLLVATLIEAGWEILENTPMVIDRYREATMAFGYSGDSVLNSVSDIAMMIAGFWLASRLRWPWVVALALAFETFTLWRIRDNLTLNVLMLVAPVDAIRDWQADAPGSS</sequence>
<dbReference type="NCBIfam" id="NF002099">
    <property type="entry name" value="PRK00944.1"/>
    <property type="match status" value="1"/>
</dbReference>
<keyword evidence="7" id="KW-1185">Reference proteome</keyword>
<evidence type="ECO:0000256" key="1">
    <source>
        <dbReference type="ARBA" id="ARBA00022475"/>
    </source>
</evidence>
<accession>A0A5C6UKB6</accession>
<dbReference type="Proteomes" id="UP000321129">
    <property type="component" value="Unassembled WGS sequence"/>
</dbReference>
<evidence type="ECO:0000313" key="7">
    <source>
        <dbReference type="Proteomes" id="UP000321129"/>
    </source>
</evidence>
<gene>
    <name evidence="6" type="ORF">FSZ31_01765</name>
</gene>
<evidence type="ECO:0000256" key="3">
    <source>
        <dbReference type="ARBA" id="ARBA00022989"/>
    </source>
</evidence>
<keyword evidence="2 5" id="KW-0812">Transmembrane</keyword>
<keyword evidence="4 5" id="KW-0472">Membrane</keyword>
<feature type="transmembrane region" description="Helical" evidence="5">
    <location>
        <begin position="12"/>
        <end position="32"/>
    </location>
</feature>
<keyword evidence="1 5" id="KW-1003">Cell membrane</keyword>
<protein>
    <recommendedName>
        <fullName evidence="5">UPF0314 protein FSZ31_01765</fullName>
    </recommendedName>
</protein>
<proteinExistence type="inferred from homology"/>
<comment type="caution">
    <text evidence="6">The sequence shown here is derived from an EMBL/GenBank/DDBJ whole genome shotgun (WGS) entry which is preliminary data.</text>
</comment>
<keyword evidence="3 5" id="KW-1133">Transmembrane helix</keyword>
<organism evidence="6 7">
    <name type="scientific">Flavisphingopyxis soli</name>
    <dbReference type="NCBI Taxonomy" id="2601267"/>
    <lineage>
        <taxon>Bacteria</taxon>
        <taxon>Pseudomonadati</taxon>
        <taxon>Pseudomonadota</taxon>
        <taxon>Alphaproteobacteria</taxon>
        <taxon>Sphingomonadales</taxon>
        <taxon>Sphingopyxidaceae</taxon>
        <taxon>Flavisphingopyxis</taxon>
    </lineage>
</organism>
<feature type="transmembrane region" description="Helical" evidence="5">
    <location>
        <begin position="62"/>
        <end position="82"/>
    </location>
</feature>
<dbReference type="OrthoDB" id="9811954at2"/>
<reference evidence="6 7" key="1">
    <citation type="submission" date="2019-08" db="EMBL/GenBank/DDBJ databases">
        <title>Sphingorhabdus soil sp. nov., isolated from arctic soil.</title>
        <authorList>
            <person name="Liu Y."/>
        </authorList>
    </citation>
    <scope>NUCLEOTIDE SEQUENCE [LARGE SCALE GENOMIC DNA]</scope>
    <source>
        <strain evidence="6 7">D-2Q-5-6</strain>
    </source>
</reference>
<dbReference type="EMBL" id="VOPY01000001">
    <property type="protein sequence ID" value="TXC73503.1"/>
    <property type="molecule type" value="Genomic_DNA"/>
</dbReference>
<name>A0A5C6UKB6_9SPHN</name>
<dbReference type="AlphaFoldDB" id="A0A5C6UKB6"/>
<comment type="subcellular location">
    <subcellularLocation>
        <location evidence="5">Cell membrane</location>
        <topology evidence="5">Multi-pass membrane protein</topology>
    </subcellularLocation>
</comment>
<dbReference type="InterPro" id="IPR019691">
    <property type="entry name" value="DUF2585"/>
</dbReference>
<evidence type="ECO:0000256" key="2">
    <source>
        <dbReference type="ARBA" id="ARBA00022692"/>
    </source>
</evidence>
<dbReference type="HAMAP" id="MF_01514">
    <property type="entry name" value="UPF0314"/>
    <property type="match status" value="1"/>
</dbReference>
<dbReference type="Pfam" id="PF10755">
    <property type="entry name" value="DUF2585"/>
    <property type="match status" value="1"/>
</dbReference>
<dbReference type="RefSeq" id="WP_147121340.1">
    <property type="nucleotide sequence ID" value="NZ_VOPY01000001.1"/>
</dbReference>
<evidence type="ECO:0000256" key="4">
    <source>
        <dbReference type="ARBA" id="ARBA00023136"/>
    </source>
</evidence>
<dbReference type="GO" id="GO:0005886">
    <property type="term" value="C:plasma membrane"/>
    <property type="evidence" value="ECO:0007669"/>
    <property type="project" value="UniProtKB-SubCell"/>
</dbReference>